<dbReference type="InterPro" id="IPR008928">
    <property type="entry name" value="6-hairpin_glycosidase_sf"/>
</dbReference>
<dbReference type="OrthoDB" id="9984024at2759"/>
<evidence type="ECO:0000313" key="2">
    <source>
        <dbReference type="EMBL" id="QIW95256.1"/>
    </source>
</evidence>
<evidence type="ECO:0000313" key="3">
    <source>
        <dbReference type="Proteomes" id="UP000503462"/>
    </source>
</evidence>
<gene>
    <name evidence="2" type="ORF">AMS68_000774</name>
</gene>
<dbReference type="Pfam" id="PF03663">
    <property type="entry name" value="Glyco_hydro_76"/>
    <property type="match status" value="1"/>
</dbReference>
<sequence length="409" mass="46083">MSELQQVCQHAQSSQYDEPSWSSNTYQPPANLDGITQQAIHTYMYSKQSDGTMGGLGWGWQSANGYTALALHELWSGGRNNYQDVADAVKTTERNHSGLTNEFNDDTLWWAMCCIHLYSAAGDPWFLNKAKDIWGYMHAKHAVCGRGRVFFRGRDMEGACYWTTRDGEEAINTVTTGLYAELCARLALVERGTQTKHEHLSWLLHQKKAGYGDYIEAARCSLGWILRCRYRVEDGIILDSIMLKKDEEIDWTFTYTTGIAIGVCALLYELLGQPEYLELALHLANKAMRNTSWVEQNGTLTEPGAYGQGKHDPWEDSDGIGFKSVLIRQLGTLYEVLVRTRPDHQKAMATAHLIKTFINVNFQSQQERNTNGNGQYGPWWNGPFEAPTSHSQMAAMDVMAAVRLVNAGR</sequence>
<protein>
    <submittedName>
        <fullName evidence="2">Uncharacterized protein</fullName>
    </submittedName>
</protein>
<dbReference type="AlphaFoldDB" id="A0A6H0XKI8"/>
<evidence type="ECO:0000256" key="1">
    <source>
        <dbReference type="SAM" id="MobiDB-lite"/>
    </source>
</evidence>
<keyword evidence="3" id="KW-1185">Reference proteome</keyword>
<reference evidence="2 3" key="1">
    <citation type="journal article" date="2016" name="Sci. Rep.">
        <title>Peltaster fructicola genome reveals evolution from an invasive phytopathogen to an ectophytic parasite.</title>
        <authorList>
            <person name="Xu C."/>
            <person name="Chen H."/>
            <person name="Gleason M.L."/>
            <person name="Xu J.R."/>
            <person name="Liu H."/>
            <person name="Zhang R."/>
            <person name="Sun G."/>
        </authorList>
    </citation>
    <scope>NUCLEOTIDE SEQUENCE [LARGE SCALE GENOMIC DNA]</scope>
    <source>
        <strain evidence="2 3">LNHT1506</strain>
    </source>
</reference>
<dbReference type="SUPFAM" id="SSF48208">
    <property type="entry name" value="Six-hairpin glycosidases"/>
    <property type="match status" value="1"/>
</dbReference>
<proteinExistence type="predicted"/>
<dbReference type="PANTHER" id="PTHR47791:SF3">
    <property type="entry name" value="MEIOTICALLY UP-REGULATED GENE 191 PROTEIN"/>
    <property type="match status" value="1"/>
</dbReference>
<dbReference type="PANTHER" id="PTHR47791">
    <property type="entry name" value="MEIOTICALLY UP-REGULATED GENE 191 PROTEIN"/>
    <property type="match status" value="1"/>
</dbReference>
<accession>A0A6H0XKI8</accession>
<dbReference type="InterPro" id="IPR053169">
    <property type="entry name" value="MUG_Protein"/>
</dbReference>
<dbReference type="EMBL" id="CP051139">
    <property type="protein sequence ID" value="QIW95256.1"/>
    <property type="molecule type" value="Genomic_DNA"/>
</dbReference>
<dbReference type="Proteomes" id="UP000503462">
    <property type="component" value="Chromosome 1"/>
</dbReference>
<dbReference type="GO" id="GO:0005975">
    <property type="term" value="P:carbohydrate metabolic process"/>
    <property type="evidence" value="ECO:0007669"/>
    <property type="project" value="InterPro"/>
</dbReference>
<feature type="region of interest" description="Disordered" evidence="1">
    <location>
        <begin position="1"/>
        <end position="23"/>
    </location>
</feature>
<dbReference type="InterPro" id="IPR005198">
    <property type="entry name" value="Glyco_hydro_76"/>
</dbReference>
<name>A0A6H0XKI8_9PEZI</name>
<organism evidence="2 3">
    <name type="scientific">Peltaster fructicola</name>
    <dbReference type="NCBI Taxonomy" id="286661"/>
    <lineage>
        <taxon>Eukaryota</taxon>
        <taxon>Fungi</taxon>
        <taxon>Dikarya</taxon>
        <taxon>Ascomycota</taxon>
        <taxon>Pezizomycotina</taxon>
        <taxon>Dothideomycetes</taxon>
        <taxon>Dothideomycetes incertae sedis</taxon>
        <taxon>Peltaster</taxon>
    </lineage>
</organism>
<dbReference type="Gene3D" id="1.50.10.20">
    <property type="match status" value="1"/>
</dbReference>